<feature type="transmembrane region" description="Helical" evidence="2">
    <location>
        <begin position="514"/>
        <end position="532"/>
    </location>
</feature>
<feature type="transmembrane region" description="Helical" evidence="2">
    <location>
        <begin position="309"/>
        <end position="333"/>
    </location>
</feature>
<feature type="transmembrane region" description="Helical" evidence="2">
    <location>
        <begin position="538"/>
        <end position="558"/>
    </location>
</feature>
<protein>
    <recommendedName>
        <fullName evidence="5">Integral membrane protein</fullName>
    </recommendedName>
</protein>
<dbReference type="EMBL" id="CP120997">
    <property type="protein sequence ID" value="WLQ32764.1"/>
    <property type="molecule type" value="Genomic_DNA"/>
</dbReference>
<feature type="transmembrane region" description="Helical" evidence="2">
    <location>
        <begin position="570"/>
        <end position="590"/>
    </location>
</feature>
<feature type="transmembrane region" description="Helical" evidence="2">
    <location>
        <begin position="227"/>
        <end position="245"/>
    </location>
</feature>
<evidence type="ECO:0000313" key="4">
    <source>
        <dbReference type="Proteomes" id="UP001239522"/>
    </source>
</evidence>
<dbReference type="RefSeq" id="WP_306051965.1">
    <property type="nucleotide sequence ID" value="NZ_CP120997.1"/>
</dbReference>
<feature type="transmembrane region" description="Helical" evidence="2">
    <location>
        <begin position="698"/>
        <end position="715"/>
    </location>
</feature>
<feature type="transmembrane region" description="Helical" evidence="2">
    <location>
        <begin position="673"/>
        <end position="692"/>
    </location>
</feature>
<keyword evidence="2" id="KW-1133">Transmembrane helix</keyword>
<feature type="transmembrane region" description="Helical" evidence="2">
    <location>
        <begin position="802"/>
        <end position="822"/>
    </location>
</feature>
<keyword evidence="4" id="KW-1185">Reference proteome</keyword>
<reference evidence="3 4" key="1">
    <citation type="submission" date="2023-03" db="EMBL/GenBank/DDBJ databases">
        <title>Isolation and description of six Streptomyces strains from soil environments, able to metabolize different microbial glucans.</title>
        <authorList>
            <person name="Widen T."/>
            <person name="Larsbrink J."/>
        </authorList>
    </citation>
    <scope>NUCLEOTIDE SEQUENCE [LARGE SCALE GENOMIC DNA]</scope>
    <source>
        <strain evidence="3 4">Mut1</strain>
    </source>
</reference>
<feature type="transmembrane region" description="Helical" evidence="2">
    <location>
        <begin position="204"/>
        <end position="221"/>
    </location>
</feature>
<feature type="transmembrane region" description="Helical" evidence="2">
    <location>
        <begin position="178"/>
        <end position="197"/>
    </location>
</feature>
<feature type="transmembrane region" description="Helical" evidence="2">
    <location>
        <begin position="727"/>
        <end position="744"/>
    </location>
</feature>
<feature type="transmembrane region" description="Helical" evidence="2">
    <location>
        <begin position="461"/>
        <end position="481"/>
    </location>
</feature>
<organism evidence="3 4">
    <name type="scientific">Streptomyces castrisilvae</name>
    <dbReference type="NCBI Taxonomy" id="3033811"/>
    <lineage>
        <taxon>Bacteria</taxon>
        <taxon>Bacillati</taxon>
        <taxon>Actinomycetota</taxon>
        <taxon>Actinomycetes</taxon>
        <taxon>Kitasatosporales</taxon>
        <taxon>Streptomycetaceae</taxon>
        <taxon>Streptomyces</taxon>
    </lineage>
</organism>
<evidence type="ECO:0000256" key="1">
    <source>
        <dbReference type="SAM" id="MobiDB-lite"/>
    </source>
</evidence>
<evidence type="ECO:0000256" key="2">
    <source>
        <dbReference type="SAM" id="Phobius"/>
    </source>
</evidence>
<accession>A0ABY9HEI2</accession>
<feature type="compositionally biased region" description="Pro residues" evidence="1">
    <location>
        <begin position="47"/>
        <end position="59"/>
    </location>
</feature>
<proteinExistence type="predicted"/>
<gene>
    <name evidence="3" type="ORF">P8A18_04540</name>
</gene>
<feature type="transmembrane region" description="Helical" evidence="2">
    <location>
        <begin position="750"/>
        <end position="768"/>
    </location>
</feature>
<dbReference type="Proteomes" id="UP001239522">
    <property type="component" value="Chromosome"/>
</dbReference>
<keyword evidence="2" id="KW-0472">Membrane</keyword>
<feature type="transmembrane region" description="Helical" evidence="2">
    <location>
        <begin position="252"/>
        <end position="272"/>
    </location>
</feature>
<sequence length="840" mass="82772">MEHVPPPAEELVLLDRELVRLDARRSQLLTRRTWLLSVLAANGPAQAPGPAPWGPPPARGPVAPWGPARAHSAPAFGPPAPAARAHSAQNVLLVLGGLLLTVAALAFTLVSWGDMGIGGRSAVLTAVTAGALIAPAALLRRGLSSTAEALAALASVLMVLDAYALYEVAVPDADGAGYAATASAVLAVLWAAYGLLLDRLRLPLPLAVCAAQLPLVLWAWAGGAGALWFAGALLVTAALDGVLALRLTRASVRVPACVGLCVTGGTGLLVALVESLTAGGPAGAVAPGALLLAGAGLALAGAHRAPGPFAVAGGAVAGLAAVAGVGGVAAAGVPDGWPVLVYLLCGGALLAGVRAPLGRAAARGLVRASGAVTAGAVLISLPAVMVVATGPVTRLGGVWSGLPDSARDAVGARELPWREMAAAPVVLLLVAVALGAAYRWWEGVVRWAGPAAGARPAWRDAAGAAAVALAWSGLTVLPAALDLSFATALAGQLVLVVAAFAVAVGGLRGGAPAVALTAGVTGSAGAAGAGLLSLATEAATYTAFGLLVAVFTAVAVALEPAGERASAPVAVRAASACAAVVCAAVPAAALGASLGLAVHESAALLLAVPAVTALLGARLGGHPVALPVELTGAAAGAVAVAMALGDARSLALVLALCAVVASGTALRPERRPLAGYLATGLFVLAAWVRLSVSGVSAPEAYTLPVTVPALVIGVLRRRGDASASSWTAYGPGLAVTLVPSLFAAWGDPDWPRPLLLGAAALVITLLGARLRLQALLVLGGAVLALDALHELAPYVVQVAGALPRWVAPALAGVLLLAVGATYEKRLRDARRLRDALGRMR</sequence>
<feature type="transmembrane region" description="Helical" evidence="2">
    <location>
        <begin position="650"/>
        <end position="666"/>
    </location>
</feature>
<feature type="compositionally biased region" description="Low complexity" evidence="1">
    <location>
        <begin position="60"/>
        <end position="70"/>
    </location>
</feature>
<feature type="transmembrane region" description="Helical" evidence="2">
    <location>
        <begin position="284"/>
        <end position="302"/>
    </location>
</feature>
<feature type="transmembrane region" description="Helical" evidence="2">
    <location>
        <begin position="118"/>
        <end position="139"/>
    </location>
</feature>
<feature type="transmembrane region" description="Helical" evidence="2">
    <location>
        <begin position="369"/>
        <end position="390"/>
    </location>
</feature>
<dbReference type="NCBIfam" id="NF047321">
    <property type="entry name" value="SCO7613_CTERM"/>
    <property type="match status" value="1"/>
</dbReference>
<feature type="transmembrane region" description="Helical" evidence="2">
    <location>
        <begin position="421"/>
        <end position="441"/>
    </location>
</feature>
<keyword evidence="2" id="KW-0812">Transmembrane</keyword>
<evidence type="ECO:0000313" key="3">
    <source>
        <dbReference type="EMBL" id="WLQ32764.1"/>
    </source>
</evidence>
<name>A0ABY9HEI2_9ACTN</name>
<feature type="transmembrane region" description="Helical" evidence="2">
    <location>
        <begin position="91"/>
        <end position="112"/>
    </location>
</feature>
<feature type="transmembrane region" description="Helical" evidence="2">
    <location>
        <begin position="596"/>
        <end position="617"/>
    </location>
</feature>
<feature type="transmembrane region" description="Helical" evidence="2">
    <location>
        <begin position="624"/>
        <end position="644"/>
    </location>
</feature>
<evidence type="ECO:0008006" key="5">
    <source>
        <dbReference type="Google" id="ProtNLM"/>
    </source>
</evidence>
<feature type="transmembrane region" description="Helical" evidence="2">
    <location>
        <begin position="487"/>
        <end position="507"/>
    </location>
</feature>
<dbReference type="InterPro" id="IPR058062">
    <property type="entry name" value="SCO7613_C"/>
</dbReference>
<feature type="transmembrane region" description="Helical" evidence="2">
    <location>
        <begin position="146"/>
        <end position="166"/>
    </location>
</feature>
<feature type="region of interest" description="Disordered" evidence="1">
    <location>
        <begin position="46"/>
        <end position="70"/>
    </location>
</feature>
<feature type="transmembrane region" description="Helical" evidence="2">
    <location>
        <begin position="775"/>
        <end position="796"/>
    </location>
</feature>
<feature type="transmembrane region" description="Helical" evidence="2">
    <location>
        <begin position="339"/>
        <end position="357"/>
    </location>
</feature>